<keyword evidence="3" id="KW-1185">Reference proteome</keyword>
<comment type="caution">
    <text evidence="2">The sequence shown here is derived from an EMBL/GenBank/DDBJ whole genome shotgun (WGS) entry which is preliminary data.</text>
</comment>
<evidence type="ECO:0000313" key="3">
    <source>
        <dbReference type="Proteomes" id="UP000299290"/>
    </source>
</evidence>
<evidence type="ECO:0000256" key="1">
    <source>
        <dbReference type="SAM" id="MobiDB-lite"/>
    </source>
</evidence>
<evidence type="ECO:0000313" key="2">
    <source>
        <dbReference type="EMBL" id="GDY44787.1"/>
    </source>
</evidence>
<dbReference type="EMBL" id="BJHV01000001">
    <property type="protein sequence ID" value="GDY44787.1"/>
    <property type="molecule type" value="Genomic_DNA"/>
</dbReference>
<dbReference type="Proteomes" id="UP000299290">
    <property type="component" value="Unassembled WGS sequence"/>
</dbReference>
<gene>
    <name evidence="2" type="ORF">SANT12839_056690</name>
</gene>
<name>A0A4D4KEP1_9ACTN</name>
<feature type="region of interest" description="Disordered" evidence="1">
    <location>
        <begin position="75"/>
        <end position="116"/>
    </location>
</feature>
<reference evidence="2 3" key="1">
    <citation type="journal article" date="2020" name="Int. J. Syst. Evol. Microbiol.">
        <title>Reclassification of Streptomyces castelarensis and Streptomyces sporoclivatus as later heterotypic synonyms of Streptomyces antimycoticus.</title>
        <authorList>
            <person name="Komaki H."/>
            <person name="Tamura T."/>
        </authorList>
    </citation>
    <scope>NUCLEOTIDE SEQUENCE [LARGE SCALE GENOMIC DNA]</scope>
    <source>
        <strain evidence="2 3">NBRC 12839</strain>
    </source>
</reference>
<feature type="compositionally biased region" description="Low complexity" evidence="1">
    <location>
        <begin position="86"/>
        <end position="98"/>
    </location>
</feature>
<sequence>MARPSPAARRSDATYEVPRKVPVMNRCEARVRRSTYAASAPLKRVLTGTSTPPAVTAPSAATTQSVVLGAQIAARSPGSRPEATHAAAARSIRAPSSAYEIRARPSTTASAGPYRSTAARIRAGTVLPCAIRCIGPLPSPEPGTDDPTS</sequence>
<accession>A0A4D4KEP1</accession>
<protein>
    <submittedName>
        <fullName evidence="2">Uncharacterized protein</fullName>
    </submittedName>
</protein>
<dbReference type="AlphaFoldDB" id="A0A4D4KEP1"/>
<proteinExistence type="predicted"/>
<organism evidence="2 3">
    <name type="scientific">Streptomyces antimycoticus</name>
    <dbReference type="NCBI Taxonomy" id="68175"/>
    <lineage>
        <taxon>Bacteria</taxon>
        <taxon>Bacillati</taxon>
        <taxon>Actinomycetota</taxon>
        <taxon>Actinomycetes</taxon>
        <taxon>Kitasatosporales</taxon>
        <taxon>Streptomycetaceae</taxon>
        <taxon>Streptomyces</taxon>
        <taxon>Streptomyces violaceusniger group</taxon>
    </lineage>
</organism>